<evidence type="ECO:0000259" key="13">
    <source>
        <dbReference type="PROSITE" id="PS50023"/>
    </source>
</evidence>
<evidence type="ECO:0000256" key="3">
    <source>
        <dbReference type="ARBA" id="ARBA00022737"/>
    </source>
</evidence>
<evidence type="ECO:0000256" key="5">
    <source>
        <dbReference type="ARBA" id="ARBA00023038"/>
    </source>
</evidence>
<evidence type="ECO:0000256" key="9">
    <source>
        <dbReference type="ARBA" id="ARBA00040534"/>
    </source>
</evidence>
<organism evidence="14 15">
    <name type="scientific">Cynoglossus semilaevis</name>
    <name type="common">Tongue sole</name>
    <dbReference type="NCBI Taxonomy" id="244447"/>
    <lineage>
        <taxon>Eukaryota</taxon>
        <taxon>Metazoa</taxon>
        <taxon>Chordata</taxon>
        <taxon>Craniata</taxon>
        <taxon>Vertebrata</taxon>
        <taxon>Euteleostomi</taxon>
        <taxon>Actinopterygii</taxon>
        <taxon>Neopterygii</taxon>
        <taxon>Teleostei</taxon>
        <taxon>Neoteleostei</taxon>
        <taxon>Acanthomorphata</taxon>
        <taxon>Carangaria</taxon>
        <taxon>Pleuronectiformes</taxon>
        <taxon>Pleuronectoidei</taxon>
        <taxon>Cynoglossidae</taxon>
        <taxon>Cynoglossinae</taxon>
        <taxon>Cynoglossus</taxon>
    </lineage>
</organism>
<dbReference type="InterPro" id="IPR009057">
    <property type="entry name" value="Homeodomain-like_sf"/>
</dbReference>
<evidence type="ECO:0000256" key="12">
    <source>
        <dbReference type="SAM" id="MobiDB-lite"/>
    </source>
</evidence>
<reference evidence="14" key="2">
    <citation type="submission" date="2025-08" db="UniProtKB">
        <authorList>
            <consortium name="Ensembl"/>
        </authorList>
    </citation>
    <scope>IDENTIFICATION</scope>
</reference>
<dbReference type="GO" id="GO:0000977">
    <property type="term" value="F:RNA polymerase II transcription regulatory region sequence-specific DNA binding"/>
    <property type="evidence" value="ECO:0007669"/>
    <property type="project" value="TreeGrafter"/>
</dbReference>
<dbReference type="Gene3D" id="1.10.10.60">
    <property type="entry name" value="Homeodomain-like"/>
    <property type="match status" value="1"/>
</dbReference>
<dbReference type="Ensembl" id="ENSCSET00000029167.1">
    <property type="protein sequence ID" value="ENSCSEP00000028776.1"/>
    <property type="gene ID" value="ENSCSEG00000018418.1"/>
</dbReference>
<evidence type="ECO:0000256" key="10">
    <source>
        <dbReference type="PROSITE-ProRule" id="PRU00125"/>
    </source>
</evidence>
<dbReference type="InterPro" id="IPR050453">
    <property type="entry name" value="LIM_Homeobox_TF"/>
</dbReference>
<dbReference type="Gene3D" id="2.10.110.10">
    <property type="entry name" value="Cysteine Rich Protein"/>
    <property type="match status" value="2"/>
</dbReference>
<dbReference type="PROSITE" id="PS00478">
    <property type="entry name" value="LIM_DOMAIN_1"/>
    <property type="match status" value="1"/>
</dbReference>
<dbReference type="GO" id="GO:0046872">
    <property type="term" value="F:metal ion binding"/>
    <property type="evidence" value="ECO:0007669"/>
    <property type="project" value="UniProtKB-KW"/>
</dbReference>
<dbReference type="SUPFAM" id="SSF46689">
    <property type="entry name" value="Homeodomain-like"/>
    <property type="match status" value="1"/>
</dbReference>
<dbReference type="Pfam" id="PF00046">
    <property type="entry name" value="Homeodomain"/>
    <property type="match status" value="1"/>
</dbReference>
<dbReference type="GO" id="GO:0000981">
    <property type="term" value="F:DNA-binding transcription factor activity, RNA polymerase II-specific"/>
    <property type="evidence" value="ECO:0007669"/>
    <property type="project" value="TreeGrafter"/>
</dbReference>
<keyword evidence="5 10" id="KW-0440">LIM domain</keyword>
<comment type="subcellular location">
    <subcellularLocation>
        <location evidence="1 11">Nucleus</location>
    </subcellularLocation>
</comment>
<dbReference type="GeneTree" id="ENSGT00940000165771"/>
<keyword evidence="7 11" id="KW-0371">Homeobox</keyword>
<dbReference type="SMART" id="SM00389">
    <property type="entry name" value="HOX"/>
    <property type="match status" value="1"/>
</dbReference>
<evidence type="ECO:0000256" key="11">
    <source>
        <dbReference type="RuleBase" id="RU000682"/>
    </source>
</evidence>
<dbReference type="InterPro" id="IPR001781">
    <property type="entry name" value="Znf_LIM"/>
</dbReference>
<proteinExistence type="predicted"/>
<keyword evidence="3" id="KW-0677">Repeat</keyword>
<dbReference type="OMA" id="RPITCAG"/>
<protein>
    <recommendedName>
        <fullName evidence="9">LIM/homeobox protein Lhx9</fullName>
    </recommendedName>
</protein>
<dbReference type="AlphaFoldDB" id="A0A3P8WTC5"/>
<feature type="compositionally biased region" description="Gly residues" evidence="12">
    <location>
        <begin position="172"/>
        <end position="181"/>
    </location>
</feature>
<evidence type="ECO:0000256" key="1">
    <source>
        <dbReference type="ARBA" id="ARBA00004123"/>
    </source>
</evidence>
<keyword evidence="8 11" id="KW-0539">Nucleus</keyword>
<dbReference type="Pfam" id="PF00412">
    <property type="entry name" value="LIM"/>
    <property type="match status" value="2"/>
</dbReference>
<reference evidence="14" key="3">
    <citation type="submission" date="2025-09" db="UniProtKB">
        <authorList>
            <consortium name="Ensembl"/>
        </authorList>
    </citation>
    <scope>IDENTIFICATION</scope>
</reference>
<reference evidence="14 15" key="1">
    <citation type="journal article" date="2014" name="Nat. Genet.">
        <title>Whole-genome sequence of a flatfish provides insights into ZW sex chromosome evolution and adaptation to a benthic lifestyle.</title>
        <authorList>
            <person name="Chen S."/>
            <person name="Zhang G."/>
            <person name="Shao C."/>
            <person name="Huang Q."/>
            <person name="Liu G."/>
            <person name="Zhang P."/>
            <person name="Song W."/>
            <person name="An N."/>
            <person name="Chalopin D."/>
            <person name="Volff J.N."/>
            <person name="Hong Y."/>
            <person name="Li Q."/>
            <person name="Sha Z."/>
            <person name="Zhou H."/>
            <person name="Xie M."/>
            <person name="Yu Q."/>
            <person name="Liu Y."/>
            <person name="Xiang H."/>
            <person name="Wang N."/>
            <person name="Wu K."/>
            <person name="Yang C."/>
            <person name="Zhou Q."/>
            <person name="Liao X."/>
            <person name="Yang L."/>
            <person name="Hu Q."/>
            <person name="Zhang J."/>
            <person name="Meng L."/>
            <person name="Jin L."/>
            <person name="Tian Y."/>
            <person name="Lian J."/>
            <person name="Yang J."/>
            <person name="Miao G."/>
            <person name="Liu S."/>
            <person name="Liang Z."/>
            <person name="Yan F."/>
            <person name="Li Y."/>
            <person name="Sun B."/>
            <person name="Zhang H."/>
            <person name="Zhang J."/>
            <person name="Zhu Y."/>
            <person name="Du M."/>
            <person name="Zhao Y."/>
            <person name="Schartl M."/>
            <person name="Tang Q."/>
            <person name="Wang J."/>
        </authorList>
    </citation>
    <scope>NUCLEOTIDE SEQUENCE</scope>
</reference>
<evidence type="ECO:0000313" key="15">
    <source>
        <dbReference type="Proteomes" id="UP000265120"/>
    </source>
</evidence>
<dbReference type="PANTHER" id="PTHR24208:SF95">
    <property type="entry name" value="LIM_HOMEOBOX PROTEIN LHX9"/>
    <property type="match status" value="1"/>
</dbReference>
<evidence type="ECO:0000256" key="7">
    <source>
        <dbReference type="ARBA" id="ARBA00023155"/>
    </source>
</evidence>
<feature type="domain" description="LIM zinc-binding" evidence="13">
    <location>
        <begin position="35"/>
        <end position="96"/>
    </location>
</feature>
<evidence type="ECO:0000256" key="4">
    <source>
        <dbReference type="ARBA" id="ARBA00022833"/>
    </source>
</evidence>
<evidence type="ECO:0000256" key="2">
    <source>
        <dbReference type="ARBA" id="ARBA00022723"/>
    </source>
</evidence>
<name>A0A3P8WTC5_CYNSE</name>
<dbReference type="GO" id="GO:0005634">
    <property type="term" value="C:nucleus"/>
    <property type="evidence" value="ECO:0007669"/>
    <property type="project" value="UniProtKB-SubCell"/>
</dbReference>
<dbReference type="InterPro" id="IPR001356">
    <property type="entry name" value="HD"/>
</dbReference>
<evidence type="ECO:0000256" key="6">
    <source>
        <dbReference type="ARBA" id="ARBA00023125"/>
    </source>
</evidence>
<feature type="domain" description="LIM zinc-binding" evidence="13">
    <location>
        <begin position="97"/>
        <end position="160"/>
    </location>
</feature>
<dbReference type="GO" id="GO:0030182">
    <property type="term" value="P:neuron differentiation"/>
    <property type="evidence" value="ECO:0007669"/>
    <property type="project" value="TreeGrafter"/>
</dbReference>
<accession>A0A3P8WTC5</accession>
<sequence length="284" mass="32168">QPRSHLQLSLLMLVRHSGRKTTLRLLLFLFEDRSFVCCGCRGQVYDRFFLLAAGGAWHSSCLRCSQCQCELQTHGSLYCRHGNIYCQQDYNRMFGGGRCSRCSQPIPASALVMRSGHMTFHPQCFCCQECDVTLLPGSLYSVHGHRLLCQSHCRGRGNFPPSLDRQVRTQQRGGGGGGGVVFDGPEQNQVVAEGEESVSSPEPRQAGGRSHRSTKRIRTCFRSEQLRALESYFAQKHNPDGKDWTYLVHRTGLPKRVLQVRPMTSLREHSSDWSWQIFKVLFSV</sequence>
<dbReference type="PANTHER" id="PTHR24208">
    <property type="entry name" value="LIM/HOMEOBOX PROTEIN LHX"/>
    <property type="match status" value="1"/>
</dbReference>
<dbReference type="PROSITE" id="PS50023">
    <property type="entry name" value="LIM_DOMAIN_2"/>
    <property type="match status" value="2"/>
</dbReference>
<dbReference type="CDD" id="cd00086">
    <property type="entry name" value="homeodomain"/>
    <property type="match status" value="1"/>
</dbReference>
<dbReference type="Proteomes" id="UP000265120">
    <property type="component" value="Chromosome 18"/>
</dbReference>
<keyword evidence="2 10" id="KW-0479">Metal-binding</keyword>
<dbReference type="SMART" id="SM00132">
    <property type="entry name" value="LIM"/>
    <property type="match status" value="2"/>
</dbReference>
<keyword evidence="4 10" id="KW-0862">Zinc</keyword>
<keyword evidence="15" id="KW-1185">Reference proteome</keyword>
<keyword evidence="6 11" id="KW-0238">DNA-binding</keyword>
<evidence type="ECO:0000256" key="8">
    <source>
        <dbReference type="ARBA" id="ARBA00023242"/>
    </source>
</evidence>
<dbReference type="SUPFAM" id="SSF57716">
    <property type="entry name" value="Glucocorticoid receptor-like (DNA-binding domain)"/>
    <property type="match status" value="2"/>
</dbReference>
<feature type="region of interest" description="Disordered" evidence="12">
    <location>
        <begin position="160"/>
        <end position="215"/>
    </location>
</feature>
<evidence type="ECO:0000313" key="14">
    <source>
        <dbReference type="Ensembl" id="ENSCSEP00000028776.1"/>
    </source>
</evidence>